<feature type="compositionally biased region" description="Basic and acidic residues" evidence="8">
    <location>
        <begin position="68"/>
        <end position="86"/>
    </location>
</feature>
<dbReference type="SUPFAM" id="SSF57756">
    <property type="entry name" value="Retrovirus zinc finger-like domains"/>
    <property type="match status" value="1"/>
</dbReference>
<feature type="domain" description="CCHC-type" evidence="9">
    <location>
        <begin position="166"/>
        <end position="180"/>
    </location>
</feature>
<protein>
    <recommendedName>
        <fullName evidence="9">CCHC-type domain-containing protein</fullName>
    </recommendedName>
</protein>
<feature type="region of interest" description="Disordered" evidence="8">
    <location>
        <begin position="492"/>
        <end position="535"/>
    </location>
</feature>
<proteinExistence type="inferred from homology"/>
<evidence type="ECO:0000256" key="2">
    <source>
        <dbReference type="ARBA" id="ARBA00007497"/>
    </source>
</evidence>
<evidence type="ECO:0000256" key="8">
    <source>
        <dbReference type="SAM" id="MobiDB-lite"/>
    </source>
</evidence>
<keyword evidence="4 7" id="KW-0863">Zinc-finger</keyword>
<dbReference type="GO" id="GO:0005654">
    <property type="term" value="C:nucleoplasm"/>
    <property type="evidence" value="ECO:0007669"/>
    <property type="project" value="UniProtKB-SubCell"/>
</dbReference>
<comment type="subcellular location">
    <subcellularLocation>
        <location evidence="1">Nucleus</location>
        <location evidence="1">Nucleoplasm</location>
    </subcellularLocation>
</comment>
<feature type="region of interest" description="Disordered" evidence="8">
    <location>
        <begin position="304"/>
        <end position="343"/>
    </location>
</feature>
<feature type="compositionally biased region" description="Basic and acidic residues" evidence="8">
    <location>
        <begin position="96"/>
        <end position="111"/>
    </location>
</feature>
<evidence type="ECO:0000256" key="6">
    <source>
        <dbReference type="ARBA" id="ARBA00023242"/>
    </source>
</evidence>
<evidence type="ECO:0000256" key="5">
    <source>
        <dbReference type="ARBA" id="ARBA00022833"/>
    </source>
</evidence>
<dbReference type="GO" id="GO:0071013">
    <property type="term" value="C:catalytic step 2 spliceosome"/>
    <property type="evidence" value="ECO:0007669"/>
    <property type="project" value="TreeGrafter"/>
</dbReference>
<dbReference type="GO" id="GO:0003723">
    <property type="term" value="F:RNA binding"/>
    <property type="evidence" value="ECO:0007669"/>
    <property type="project" value="TreeGrafter"/>
</dbReference>
<evidence type="ECO:0000259" key="9">
    <source>
        <dbReference type="PROSITE" id="PS50158"/>
    </source>
</evidence>
<evidence type="ECO:0000256" key="1">
    <source>
        <dbReference type="ARBA" id="ARBA00004642"/>
    </source>
</evidence>
<dbReference type="PROSITE" id="PS50158">
    <property type="entry name" value="ZF_CCHC"/>
    <property type="match status" value="1"/>
</dbReference>
<gene>
    <name evidence="10" type="ORF">IWW36_000021</name>
</gene>
<dbReference type="InterPro" id="IPR006568">
    <property type="entry name" value="PSP_pro-rich"/>
</dbReference>
<dbReference type="Gene3D" id="4.10.60.10">
    <property type="entry name" value="Zinc finger, CCHC-type"/>
    <property type="match status" value="1"/>
</dbReference>
<dbReference type="InterPro" id="IPR052115">
    <property type="entry name" value="NEXT_complex_subunit_ZCCHC8"/>
</dbReference>
<feature type="region of interest" description="Disordered" evidence="8">
    <location>
        <begin position="58"/>
        <end position="115"/>
    </location>
</feature>
<reference evidence="10" key="1">
    <citation type="submission" date="2022-07" db="EMBL/GenBank/DDBJ databases">
        <title>Phylogenomic reconstructions and comparative analyses of Kickxellomycotina fungi.</title>
        <authorList>
            <person name="Reynolds N.K."/>
            <person name="Stajich J.E."/>
            <person name="Barry K."/>
            <person name="Grigoriev I.V."/>
            <person name="Crous P."/>
            <person name="Smith M.E."/>
        </authorList>
    </citation>
    <scope>NUCLEOTIDE SEQUENCE</scope>
    <source>
        <strain evidence="10">NRRL 1566</strain>
    </source>
</reference>
<keyword evidence="11" id="KW-1185">Reference proteome</keyword>
<feature type="compositionally biased region" description="Polar residues" evidence="8">
    <location>
        <begin position="304"/>
        <end position="317"/>
    </location>
</feature>
<evidence type="ECO:0000256" key="3">
    <source>
        <dbReference type="ARBA" id="ARBA00022723"/>
    </source>
</evidence>
<evidence type="ECO:0000256" key="4">
    <source>
        <dbReference type="ARBA" id="ARBA00022771"/>
    </source>
</evidence>
<dbReference type="AlphaFoldDB" id="A0A9W8IGG3"/>
<dbReference type="Pfam" id="PF04046">
    <property type="entry name" value="PSP"/>
    <property type="match status" value="1"/>
</dbReference>
<feature type="compositionally biased region" description="Polar residues" evidence="8">
    <location>
        <begin position="492"/>
        <end position="518"/>
    </location>
</feature>
<sequence>MATGAFGSTDVQSADLDPDMLLSLQFGPKVNESSQRRIIHFVRRVLYPEDAFSTDNSYDMRRKRRRKDDRYASDHYSDSDPDDKPDRRRTRQIESNNDRYYVKNKSKDASPERANSVRTVTFYSDAAGFDLDSTQFDARDTIRFEHGTKAIVGLTNDQAQELGNPCFNCSMPGHEVRDCPMPQDQDRIQANRDAFKEKGSGQFSSRFYLEVENEKRVQTMREMFQPGQPLSQALQEALGLQYDDDIPEYIDRMYIHGYPPAYIGTESNQDPLCARKLPISSIPSTPNLHIYSNAEDYDIAHKSNISTTNSNSDQQPGDDSDNSKSDEEGAITDEEGVIDDKEAEESLNKQNYTNGSQPICKIPLVTYPGLDLRRFDFSSGDRPGRPFHVHTPLAYREFMDAYYATHTGNYKYPEYSLAYNDDYYSESRQRIRREHDYYSRSPVLGSSAGRNDGSWDGLLESYYRSAAGNYAAADEYGEYRIYRNHAVDPSFQQPESIHNSTAKSSNVISLNSATAPNSDDSDELEDGECDMELSE</sequence>
<dbReference type="InterPro" id="IPR001878">
    <property type="entry name" value="Znf_CCHC"/>
</dbReference>
<dbReference type="EMBL" id="JANBUW010000001">
    <property type="protein sequence ID" value="KAJ2852664.1"/>
    <property type="molecule type" value="Genomic_DNA"/>
</dbReference>
<comment type="caution">
    <text evidence="10">The sequence shown here is derived from an EMBL/GenBank/DDBJ whole genome shotgun (WGS) entry which is preliminary data.</text>
</comment>
<keyword evidence="5" id="KW-0862">Zinc</keyword>
<dbReference type="InterPro" id="IPR036875">
    <property type="entry name" value="Znf_CCHC_sf"/>
</dbReference>
<keyword evidence="6" id="KW-0539">Nucleus</keyword>
<evidence type="ECO:0000256" key="7">
    <source>
        <dbReference type="PROSITE-ProRule" id="PRU00047"/>
    </source>
</evidence>
<comment type="similarity">
    <text evidence="2">Belongs to the ZCCHC8 family.</text>
</comment>
<dbReference type="PANTHER" id="PTHR13316:SF0">
    <property type="entry name" value="ZINC FINGER CCHC DOMAIN-CONTAINING PROTEIN 8"/>
    <property type="match status" value="1"/>
</dbReference>
<evidence type="ECO:0000313" key="11">
    <source>
        <dbReference type="Proteomes" id="UP001139887"/>
    </source>
</evidence>
<feature type="compositionally biased region" description="Acidic residues" evidence="8">
    <location>
        <begin position="328"/>
        <end position="337"/>
    </location>
</feature>
<keyword evidence="3" id="KW-0479">Metal-binding</keyword>
<evidence type="ECO:0000313" key="10">
    <source>
        <dbReference type="EMBL" id="KAJ2852664.1"/>
    </source>
</evidence>
<feature type="compositionally biased region" description="Acidic residues" evidence="8">
    <location>
        <begin position="519"/>
        <end position="535"/>
    </location>
</feature>
<dbReference type="PANTHER" id="PTHR13316">
    <property type="entry name" value="ZINC FINGER, CCHC DOMAIN CONTAINING 8"/>
    <property type="match status" value="1"/>
</dbReference>
<dbReference type="GO" id="GO:0008270">
    <property type="term" value="F:zinc ion binding"/>
    <property type="evidence" value="ECO:0007669"/>
    <property type="project" value="UniProtKB-KW"/>
</dbReference>
<accession>A0A9W8IGG3</accession>
<dbReference type="Proteomes" id="UP001139887">
    <property type="component" value="Unassembled WGS sequence"/>
</dbReference>
<name>A0A9W8IGG3_9FUNG</name>
<organism evidence="10 11">
    <name type="scientific">Coemansia brasiliensis</name>
    <dbReference type="NCBI Taxonomy" id="2650707"/>
    <lineage>
        <taxon>Eukaryota</taxon>
        <taxon>Fungi</taxon>
        <taxon>Fungi incertae sedis</taxon>
        <taxon>Zoopagomycota</taxon>
        <taxon>Kickxellomycotina</taxon>
        <taxon>Kickxellomycetes</taxon>
        <taxon>Kickxellales</taxon>
        <taxon>Kickxellaceae</taxon>
        <taxon>Coemansia</taxon>
    </lineage>
</organism>
<dbReference type="OrthoDB" id="8026949at2759"/>